<comment type="subcellular location">
    <subcellularLocation>
        <location evidence="8">Cell membrane</location>
        <topology evidence="8">Multi-pass membrane protein</topology>
    </subcellularLocation>
    <subcellularLocation>
        <location evidence="1">Membrane</location>
        <topology evidence="1">Multi-pass membrane protein</topology>
    </subcellularLocation>
</comment>
<evidence type="ECO:0000256" key="5">
    <source>
        <dbReference type="ARBA" id="ARBA00023136"/>
    </source>
</evidence>
<dbReference type="Gene3D" id="3.40.190.10">
    <property type="entry name" value="Periplasmic binding protein-like II"/>
    <property type="match status" value="1"/>
</dbReference>
<dbReference type="AlphaFoldDB" id="A0A1W1XUX6"/>
<dbReference type="PANTHER" id="PTHR30177">
    <property type="entry name" value="GLYCINE BETAINE/L-PROLINE TRANSPORT SYSTEM PERMEASE PROTEIN PROW"/>
    <property type="match status" value="1"/>
</dbReference>
<protein>
    <submittedName>
        <fullName evidence="10">Osmoprotectant transport system permease protein</fullName>
    </submittedName>
</protein>
<dbReference type="InterPro" id="IPR007210">
    <property type="entry name" value="ABC_Gly_betaine_transp_sub-bd"/>
</dbReference>
<evidence type="ECO:0000256" key="6">
    <source>
        <dbReference type="ARBA" id="ARBA00035642"/>
    </source>
</evidence>
<organism evidence="10 11">
    <name type="scientific">Clostridium acidisoli DSM 12555</name>
    <dbReference type="NCBI Taxonomy" id="1121291"/>
    <lineage>
        <taxon>Bacteria</taxon>
        <taxon>Bacillati</taxon>
        <taxon>Bacillota</taxon>
        <taxon>Clostridia</taxon>
        <taxon>Eubacteriales</taxon>
        <taxon>Clostridiaceae</taxon>
        <taxon>Clostridium</taxon>
    </lineage>
</organism>
<evidence type="ECO:0000313" key="11">
    <source>
        <dbReference type="Proteomes" id="UP000192468"/>
    </source>
</evidence>
<dbReference type="CDD" id="cd06261">
    <property type="entry name" value="TM_PBP2"/>
    <property type="match status" value="1"/>
</dbReference>
<feature type="domain" description="ABC transmembrane type-1" evidence="9">
    <location>
        <begin position="22"/>
        <end position="201"/>
    </location>
</feature>
<dbReference type="SUPFAM" id="SSF161098">
    <property type="entry name" value="MetI-like"/>
    <property type="match status" value="1"/>
</dbReference>
<dbReference type="STRING" id="1121291.SAMN02745134_03267"/>
<evidence type="ECO:0000256" key="3">
    <source>
        <dbReference type="ARBA" id="ARBA00022692"/>
    </source>
</evidence>
<proteinExistence type="inferred from homology"/>
<sequence>MNDISNFISFVVERKEQIFNLFLQHIELTIFAVVISIIIGVPLGIVIVGKKKISSTVLAIANVVQSIPSIALLGFLIPAFGIGSKPAIVMVVLYSLLPIVKNTFTGLNNIDEAIVEAAEGIGLTRTQILLKVRFPLAMSVIMSGIRISAVTAVGLMTIAAFIGAGGLGYLVFSGVQTVNNYMVLAGAIPACILALVIDFIIGKIENVVVPQGLSSSKKSNNRKSKKFVKIVKKYRIALSILIVVIIVSGVGYNYYSNKNVIVIGSKNFNEQLILGNMLGTLIEDNTNYKVKEKLNLGGTTVVFNAMKSGDVDMYVEYTGTGLVDIMKEQSISDKDKVYSKVNDYFKKNYDMEWLKPLGFNNTYVLAMKKDLANKYNVNSISDLAKVSNQLTLGSTMEFLNRTDGYLGLQKTYGLNFKSTKGLDGGLRYTSLGNNETQVADAFSTDGILQKMNLKTLKDDKNFFPPYYAVPLVRESTLKKYPELKPLLEKLANKITDEDMRKLNYKVDNGADPKVVAENYLRSKGLIK</sequence>
<evidence type="ECO:0000259" key="9">
    <source>
        <dbReference type="PROSITE" id="PS50928"/>
    </source>
</evidence>
<keyword evidence="11" id="KW-1185">Reference proteome</keyword>
<name>A0A1W1XUX6_9CLOT</name>
<evidence type="ECO:0000256" key="4">
    <source>
        <dbReference type="ARBA" id="ARBA00022989"/>
    </source>
</evidence>
<reference evidence="10 11" key="1">
    <citation type="submission" date="2017-04" db="EMBL/GenBank/DDBJ databases">
        <authorList>
            <person name="Afonso C.L."/>
            <person name="Miller P.J."/>
            <person name="Scott M.A."/>
            <person name="Spackman E."/>
            <person name="Goraichik I."/>
            <person name="Dimitrov K.M."/>
            <person name="Suarez D.L."/>
            <person name="Swayne D.E."/>
        </authorList>
    </citation>
    <scope>NUCLEOTIDE SEQUENCE [LARGE SCALE GENOMIC DNA]</scope>
    <source>
        <strain evidence="10 11">DSM 12555</strain>
    </source>
</reference>
<keyword evidence="4 8" id="KW-1133">Transmembrane helix</keyword>
<feature type="transmembrane region" description="Helical" evidence="8">
    <location>
        <begin position="234"/>
        <end position="255"/>
    </location>
</feature>
<dbReference type="InterPro" id="IPR035906">
    <property type="entry name" value="MetI-like_sf"/>
</dbReference>
<dbReference type="FunFam" id="1.10.3720.10:FF:000001">
    <property type="entry name" value="Glycine betaine ABC transporter, permease"/>
    <property type="match status" value="1"/>
</dbReference>
<evidence type="ECO:0000256" key="1">
    <source>
        <dbReference type="ARBA" id="ARBA00004141"/>
    </source>
</evidence>
<dbReference type="GO" id="GO:0031460">
    <property type="term" value="P:glycine betaine transport"/>
    <property type="evidence" value="ECO:0007669"/>
    <property type="project" value="TreeGrafter"/>
</dbReference>
<dbReference type="Gene3D" id="1.10.3720.10">
    <property type="entry name" value="MetI-like"/>
    <property type="match status" value="1"/>
</dbReference>
<keyword evidence="5 8" id="KW-0472">Membrane</keyword>
<dbReference type="Gene3D" id="3.40.190.120">
    <property type="entry name" value="Osmoprotection protein (prox), domain 2"/>
    <property type="match status" value="1"/>
</dbReference>
<keyword evidence="2 8" id="KW-0813">Transport</keyword>
<dbReference type="RefSeq" id="WP_084117297.1">
    <property type="nucleotide sequence ID" value="NZ_FWXH01000019.1"/>
</dbReference>
<dbReference type="CDD" id="cd13609">
    <property type="entry name" value="PBP2_Opu_like_1"/>
    <property type="match status" value="1"/>
</dbReference>
<dbReference type="InterPro" id="IPR051204">
    <property type="entry name" value="ABC_transp_perm/SBD"/>
</dbReference>
<feature type="transmembrane region" description="Helical" evidence="8">
    <location>
        <begin position="178"/>
        <end position="201"/>
    </location>
</feature>
<comment type="similarity">
    <text evidence="8">Belongs to the binding-protein-dependent transport system permease family.</text>
</comment>
<comment type="similarity">
    <text evidence="6">In the C-terminal section; belongs to the OsmX family.</text>
</comment>
<dbReference type="OrthoDB" id="9801163at2"/>
<dbReference type="SUPFAM" id="SSF53850">
    <property type="entry name" value="Periplasmic binding protein-like II"/>
    <property type="match status" value="1"/>
</dbReference>
<evidence type="ECO:0000256" key="8">
    <source>
        <dbReference type="RuleBase" id="RU363032"/>
    </source>
</evidence>
<evidence type="ECO:0000313" key="10">
    <source>
        <dbReference type="EMBL" id="SMC27665.1"/>
    </source>
</evidence>
<dbReference type="PROSITE" id="PS50928">
    <property type="entry name" value="ABC_TM1"/>
    <property type="match status" value="1"/>
</dbReference>
<feature type="transmembrane region" description="Helical" evidence="8">
    <location>
        <begin position="147"/>
        <end position="172"/>
    </location>
</feature>
<dbReference type="GO" id="GO:0043190">
    <property type="term" value="C:ATP-binding cassette (ABC) transporter complex"/>
    <property type="evidence" value="ECO:0007669"/>
    <property type="project" value="InterPro"/>
</dbReference>
<evidence type="ECO:0000256" key="2">
    <source>
        <dbReference type="ARBA" id="ARBA00022448"/>
    </source>
</evidence>
<dbReference type="EMBL" id="FWXH01000019">
    <property type="protein sequence ID" value="SMC27665.1"/>
    <property type="molecule type" value="Genomic_DNA"/>
</dbReference>
<dbReference type="GO" id="GO:0022857">
    <property type="term" value="F:transmembrane transporter activity"/>
    <property type="evidence" value="ECO:0007669"/>
    <property type="project" value="InterPro"/>
</dbReference>
<accession>A0A1W1XUX6</accession>
<dbReference type="InterPro" id="IPR000515">
    <property type="entry name" value="MetI-like"/>
</dbReference>
<gene>
    <name evidence="10" type="ORF">SAMN02745134_03267</name>
</gene>
<evidence type="ECO:0000256" key="7">
    <source>
        <dbReference type="ARBA" id="ARBA00035652"/>
    </source>
</evidence>
<dbReference type="Proteomes" id="UP000192468">
    <property type="component" value="Unassembled WGS sequence"/>
</dbReference>
<feature type="transmembrane region" description="Helical" evidence="8">
    <location>
        <begin position="56"/>
        <end position="77"/>
    </location>
</feature>
<feature type="transmembrane region" description="Helical" evidence="8">
    <location>
        <begin position="28"/>
        <end position="49"/>
    </location>
</feature>
<keyword evidence="3 8" id="KW-0812">Transmembrane</keyword>
<dbReference type="PANTHER" id="PTHR30177:SF4">
    <property type="entry name" value="OSMOPROTECTANT IMPORT PERMEASE PROTEIN OSMW"/>
    <property type="match status" value="1"/>
</dbReference>
<dbReference type="Pfam" id="PF00528">
    <property type="entry name" value="BPD_transp_1"/>
    <property type="match status" value="1"/>
</dbReference>
<comment type="similarity">
    <text evidence="7">In the N-terminal section; belongs to the binding-protein-dependent transport system permease family.</text>
</comment>
<dbReference type="Pfam" id="PF04069">
    <property type="entry name" value="OpuAC"/>
    <property type="match status" value="1"/>
</dbReference>